<organism evidence="9 10">
    <name type="scientific">Agromyces terreus</name>
    <dbReference type="NCBI Taxonomy" id="424795"/>
    <lineage>
        <taxon>Bacteria</taxon>
        <taxon>Bacillati</taxon>
        <taxon>Actinomycetota</taxon>
        <taxon>Actinomycetes</taxon>
        <taxon>Micrococcales</taxon>
        <taxon>Microbacteriaceae</taxon>
        <taxon>Agromyces</taxon>
    </lineage>
</organism>
<dbReference type="CDD" id="cd06261">
    <property type="entry name" value="TM_PBP2"/>
    <property type="match status" value="1"/>
</dbReference>
<comment type="caution">
    <text evidence="9">The sequence shown here is derived from an EMBL/GenBank/DDBJ whole genome shotgun (WGS) entry which is preliminary data.</text>
</comment>
<dbReference type="RefSeq" id="WP_232057599.1">
    <property type="nucleotide sequence ID" value="NZ_BAAANU010000002.1"/>
</dbReference>
<dbReference type="Gene3D" id="1.10.3720.10">
    <property type="entry name" value="MetI-like"/>
    <property type="match status" value="1"/>
</dbReference>
<dbReference type="PANTHER" id="PTHR43744:SF12">
    <property type="entry name" value="ABC TRANSPORTER PERMEASE PROTEIN MG189-RELATED"/>
    <property type="match status" value="1"/>
</dbReference>
<feature type="transmembrane region" description="Helical" evidence="7">
    <location>
        <begin position="165"/>
        <end position="186"/>
    </location>
</feature>
<evidence type="ECO:0000256" key="4">
    <source>
        <dbReference type="ARBA" id="ARBA00022692"/>
    </source>
</evidence>
<evidence type="ECO:0000259" key="8">
    <source>
        <dbReference type="PROSITE" id="PS50928"/>
    </source>
</evidence>
<dbReference type="PANTHER" id="PTHR43744">
    <property type="entry name" value="ABC TRANSPORTER PERMEASE PROTEIN MG189-RELATED-RELATED"/>
    <property type="match status" value="1"/>
</dbReference>
<evidence type="ECO:0000256" key="2">
    <source>
        <dbReference type="ARBA" id="ARBA00022448"/>
    </source>
</evidence>
<gene>
    <name evidence="9" type="ORF">BJ978_000396</name>
</gene>
<evidence type="ECO:0000313" key="10">
    <source>
        <dbReference type="Proteomes" id="UP001139722"/>
    </source>
</evidence>
<keyword evidence="10" id="KW-1185">Reference proteome</keyword>
<feature type="domain" description="ABC transmembrane type-1" evidence="8">
    <location>
        <begin position="96"/>
        <end position="296"/>
    </location>
</feature>
<comment type="similarity">
    <text evidence="7">Belongs to the binding-protein-dependent transport system permease family.</text>
</comment>
<dbReference type="InterPro" id="IPR035906">
    <property type="entry name" value="MetI-like_sf"/>
</dbReference>
<evidence type="ECO:0000256" key="5">
    <source>
        <dbReference type="ARBA" id="ARBA00022989"/>
    </source>
</evidence>
<dbReference type="SUPFAM" id="SSF161098">
    <property type="entry name" value="MetI-like"/>
    <property type="match status" value="1"/>
</dbReference>
<dbReference type="PROSITE" id="PS50928">
    <property type="entry name" value="ABC_TM1"/>
    <property type="match status" value="1"/>
</dbReference>
<protein>
    <submittedName>
        <fullName evidence="9">Multiple sugar transport system permease protein</fullName>
    </submittedName>
</protein>
<reference evidence="9" key="1">
    <citation type="submission" date="2022-06" db="EMBL/GenBank/DDBJ databases">
        <title>Sequencing the genomes of 1000 actinobacteria strains.</title>
        <authorList>
            <person name="Klenk H.-P."/>
        </authorList>
    </citation>
    <scope>NUCLEOTIDE SEQUENCE</scope>
    <source>
        <strain evidence="9">DSM 22016</strain>
    </source>
</reference>
<sequence length="311" mass="33699">MTDLTTRTIVTNGARPRRERTALTPGQWIGRAVVVLVLLVFTAFFILPIVWLVLAPTKTNNQLLLDGPFSFGSFDQLAANWNELFAFGSGVFTTWMGNSAFYSFAALAITLIVSIPAGYALALIEFKGRRLLLVTTLIVMLIPNTALVLPIFLELSAMRLIGNPLAVILPFSFFPFGVYLTYIYFSTAVSRDLLNAARIDGAGEVRVFAQVAMPLATPVIALVGFFSFVANWNNYFLPFLVVGGTKIPVQVGLANLLANVPAFNPTTASSIVIQLPTLALATLISVAPILLIFLFAQRFLVEGMTAGGTKE</sequence>
<dbReference type="InterPro" id="IPR000515">
    <property type="entry name" value="MetI-like"/>
</dbReference>
<keyword evidence="6 7" id="KW-0472">Membrane</keyword>
<evidence type="ECO:0000256" key="1">
    <source>
        <dbReference type="ARBA" id="ARBA00004651"/>
    </source>
</evidence>
<keyword evidence="9" id="KW-0762">Sugar transport</keyword>
<evidence type="ECO:0000256" key="7">
    <source>
        <dbReference type="RuleBase" id="RU363032"/>
    </source>
</evidence>
<evidence type="ECO:0000256" key="3">
    <source>
        <dbReference type="ARBA" id="ARBA00022475"/>
    </source>
</evidence>
<keyword evidence="4 7" id="KW-0812">Transmembrane</keyword>
<dbReference type="AlphaFoldDB" id="A0A9X2GVF2"/>
<evidence type="ECO:0000256" key="6">
    <source>
        <dbReference type="ARBA" id="ARBA00023136"/>
    </source>
</evidence>
<keyword evidence="5 7" id="KW-1133">Transmembrane helix</keyword>
<keyword evidence="3" id="KW-1003">Cell membrane</keyword>
<dbReference type="GO" id="GO:0005886">
    <property type="term" value="C:plasma membrane"/>
    <property type="evidence" value="ECO:0007669"/>
    <property type="project" value="UniProtKB-SubCell"/>
</dbReference>
<dbReference type="GO" id="GO:0055085">
    <property type="term" value="P:transmembrane transport"/>
    <property type="evidence" value="ECO:0007669"/>
    <property type="project" value="InterPro"/>
</dbReference>
<evidence type="ECO:0000313" key="9">
    <source>
        <dbReference type="EMBL" id="MCP2369720.1"/>
    </source>
</evidence>
<feature type="transmembrane region" description="Helical" evidence="7">
    <location>
        <begin position="131"/>
        <end position="153"/>
    </location>
</feature>
<feature type="transmembrane region" description="Helical" evidence="7">
    <location>
        <begin position="28"/>
        <end position="54"/>
    </location>
</feature>
<accession>A0A9X2GVF2</accession>
<name>A0A9X2GVF2_9MICO</name>
<feature type="transmembrane region" description="Helical" evidence="7">
    <location>
        <begin position="271"/>
        <end position="296"/>
    </location>
</feature>
<proteinExistence type="inferred from homology"/>
<dbReference type="Proteomes" id="UP001139722">
    <property type="component" value="Unassembled WGS sequence"/>
</dbReference>
<feature type="transmembrane region" description="Helical" evidence="7">
    <location>
        <begin position="100"/>
        <end position="124"/>
    </location>
</feature>
<keyword evidence="2 7" id="KW-0813">Transport</keyword>
<dbReference type="EMBL" id="JAMZDY010000001">
    <property type="protein sequence ID" value="MCP2369720.1"/>
    <property type="molecule type" value="Genomic_DNA"/>
</dbReference>
<comment type="subcellular location">
    <subcellularLocation>
        <location evidence="1 7">Cell membrane</location>
        <topology evidence="1 7">Multi-pass membrane protein</topology>
    </subcellularLocation>
</comment>
<dbReference type="Pfam" id="PF00528">
    <property type="entry name" value="BPD_transp_1"/>
    <property type="match status" value="1"/>
</dbReference>
<feature type="transmembrane region" description="Helical" evidence="7">
    <location>
        <begin position="207"/>
        <end position="230"/>
    </location>
</feature>